<dbReference type="KEGG" id="nmf:NMS_1779"/>
<accession>W8VVV5</accession>
<gene>
    <name evidence="1" type="ORF">NMS_1779</name>
</gene>
<keyword evidence="2" id="KW-1185">Reference proteome</keyword>
<dbReference type="Proteomes" id="UP000031760">
    <property type="component" value="Chromosome"/>
</dbReference>
<proteinExistence type="predicted"/>
<sequence>MQSLKLMGFLKLIRAVVENSVLKITISILRMREFKKGTYA</sequence>
<reference evidence="1 2" key="1">
    <citation type="journal article" date="2014" name="Proc. Natl. Acad. Sci. U.S.A.">
        <title>Functional characterization of flavobacteria rhodopsins reveals a unique class of light-driven chloride pump in bacteria.</title>
        <authorList>
            <person name="Yoshizawa S."/>
            <person name="Kumagai Y."/>
            <person name="Kim H."/>
            <person name="Ogura Y."/>
            <person name="Hayashi T."/>
            <person name="Iwasaki W."/>
            <person name="DeLong E.F."/>
            <person name="Kogure K."/>
        </authorList>
    </citation>
    <scope>NUCLEOTIDE SEQUENCE [LARGE SCALE GENOMIC DNA]</scope>
    <source>
        <strain evidence="1 2">S1-08</strain>
    </source>
</reference>
<dbReference type="STRING" id="1454201.NMS_1779"/>
<dbReference type="AlphaFoldDB" id="W8VVV5"/>
<name>W8VVV5_9FLAO</name>
<evidence type="ECO:0000313" key="2">
    <source>
        <dbReference type="Proteomes" id="UP000031760"/>
    </source>
</evidence>
<dbReference type="HOGENOM" id="CLU_3293257_0_0_10"/>
<evidence type="ECO:0000313" key="1">
    <source>
        <dbReference type="EMBL" id="BAO55788.1"/>
    </source>
</evidence>
<protein>
    <submittedName>
        <fullName evidence="1">Uncharacterized protein</fullName>
    </submittedName>
</protein>
<organism evidence="1 2">
    <name type="scientific">Nonlabens marinus S1-08</name>
    <dbReference type="NCBI Taxonomy" id="1454201"/>
    <lineage>
        <taxon>Bacteria</taxon>
        <taxon>Pseudomonadati</taxon>
        <taxon>Bacteroidota</taxon>
        <taxon>Flavobacteriia</taxon>
        <taxon>Flavobacteriales</taxon>
        <taxon>Flavobacteriaceae</taxon>
        <taxon>Nonlabens</taxon>
    </lineage>
</organism>
<dbReference type="EMBL" id="AP014548">
    <property type="protein sequence ID" value="BAO55788.1"/>
    <property type="molecule type" value="Genomic_DNA"/>
</dbReference>